<dbReference type="Gene3D" id="2.40.100.10">
    <property type="entry name" value="Cyclophilin-like"/>
    <property type="match status" value="1"/>
</dbReference>
<dbReference type="InterPro" id="IPR052708">
    <property type="entry name" value="PxpC"/>
</dbReference>
<organism evidence="5">
    <name type="scientific">Salinicola endophyticus</name>
    <dbReference type="NCBI Taxonomy" id="1949083"/>
    <lineage>
        <taxon>Bacteria</taxon>
        <taxon>Pseudomonadati</taxon>
        <taxon>Pseudomonadota</taxon>
        <taxon>Gammaproteobacteria</taxon>
        <taxon>Oceanospirillales</taxon>
        <taxon>Halomonadaceae</taxon>
        <taxon>Salinicola</taxon>
    </lineage>
</organism>
<dbReference type="NCBIfam" id="TIGR00724">
    <property type="entry name" value="urea_amlyse_rel"/>
    <property type="match status" value="1"/>
</dbReference>
<reference evidence="5" key="1">
    <citation type="submission" date="2024-06" db="EMBL/GenBank/DDBJ databases">
        <title>Complete genome of Salinicola endophyticus HNIBRBA4755.</title>
        <authorList>
            <person name="Shin S.Y."/>
            <person name="Kang H."/>
            <person name="Song J."/>
        </authorList>
    </citation>
    <scope>NUCLEOTIDE SEQUENCE</scope>
    <source>
        <strain evidence="5">HNIBRBA4755</strain>
    </source>
</reference>
<evidence type="ECO:0000256" key="3">
    <source>
        <dbReference type="ARBA" id="ARBA00022840"/>
    </source>
</evidence>
<evidence type="ECO:0000313" key="5">
    <source>
        <dbReference type="EMBL" id="XCJ80695.1"/>
    </source>
</evidence>
<keyword evidence="1" id="KW-0547">Nucleotide-binding</keyword>
<gene>
    <name evidence="5" type="ORF">ABV408_05815</name>
</gene>
<dbReference type="GO" id="GO:0005524">
    <property type="term" value="F:ATP binding"/>
    <property type="evidence" value="ECO:0007669"/>
    <property type="project" value="UniProtKB-KW"/>
</dbReference>
<dbReference type="PANTHER" id="PTHR43309">
    <property type="entry name" value="5-OXOPROLINASE SUBUNIT C"/>
    <property type="match status" value="1"/>
</dbReference>
<evidence type="ECO:0000256" key="1">
    <source>
        <dbReference type="ARBA" id="ARBA00022741"/>
    </source>
</evidence>
<dbReference type="Pfam" id="PF02626">
    <property type="entry name" value="CT_A_B"/>
    <property type="match status" value="1"/>
</dbReference>
<evidence type="ECO:0000259" key="4">
    <source>
        <dbReference type="SMART" id="SM00797"/>
    </source>
</evidence>
<dbReference type="EMBL" id="CP159578">
    <property type="protein sequence ID" value="XCJ80695.1"/>
    <property type="molecule type" value="Genomic_DNA"/>
</dbReference>
<protein>
    <submittedName>
        <fullName evidence="5">Biotin-dependent carboxyltransferase family protein</fullName>
    </submittedName>
</protein>
<sequence length="310" mass="32565">MAREATGGALVVAEAGPQALVQDHGRFGVRHLGVTQGGALDWVSLGWANWLLGNAPDAAGLEIAVGGLTLEAESRLTLALAGADLGVRLDDTPIAPYTVFVIEPGQRLVFERPVHGLRAYLALPGGIAAAPVMGSLASVMREQLGGLDGQGRALSKGDRLVARHAECQSRRLDTPPDPAAADVPLALVTGAQIAHFDGASLFEAFNRAWQVDSRADRMGVRLTGPVLRCRLGGMISEGIPLGAVQVPPDGQPIVLLNDRQTVGGYPRLGALSPLACARLAQCQPGESVHFAAVTPQRARRDYLAQLARWQ</sequence>
<feature type="domain" description="Carboxyltransferase" evidence="4">
    <location>
        <begin position="31"/>
        <end position="309"/>
    </location>
</feature>
<dbReference type="InterPro" id="IPR003778">
    <property type="entry name" value="CT_A_B"/>
</dbReference>
<dbReference type="SMART" id="SM00797">
    <property type="entry name" value="AHS2"/>
    <property type="match status" value="1"/>
</dbReference>
<evidence type="ECO:0000256" key="2">
    <source>
        <dbReference type="ARBA" id="ARBA00022801"/>
    </source>
</evidence>
<dbReference type="SUPFAM" id="SSF50891">
    <property type="entry name" value="Cyclophilin-like"/>
    <property type="match status" value="1"/>
</dbReference>
<dbReference type="InterPro" id="IPR029000">
    <property type="entry name" value="Cyclophilin-like_dom_sf"/>
</dbReference>
<dbReference type="AlphaFoldDB" id="A0AB74UHZ9"/>
<keyword evidence="3" id="KW-0067">ATP-binding</keyword>
<keyword evidence="2" id="KW-0378">Hydrolase</keyword>
<dbReference type="PANTHER" id="PTHR43309:SF4">
    <property type="entry name" value="CARBOXYLTRANSFERASE DOMAIN-CONTAINING PROTEIN"/>
    <property type="match status" value="1"/>
</dbReference>
<name>A0AB74UHZ9_9GAMM</name>
<accession>A0AB74UHZ9</accession>
<dbReference type="RefSeq" id="WP_353981510.1">
    <property type="nucleotide sequence ID" value="NZ_CP159578.1"/>
</dbReference>
<dbReference type="GO" id="GO:0016787">
    <property type="term" value="F:hydrolase activity"/>
    <property type="evidence" value="ECO:0007669"/>
    <property type="project" value="UniProtKB-KW"/>
</dbReference>
<proteinExistence type="predicted"/>